<dbReference type="AlphaFoldDB" id="I3ZUY6"/>
<protein>
    <submittedName>
        <fullName evidence="1">Uncharacterized protein</fullName>
    </submittedName>
</protein>
<sequence>MVSTQKHACPYQIIFICSTTSGGFGEVDLKFFLRNSGDALARRRLYISSFPFKL</sequence>
<dbReference type="Proteomes" id="UP000006064">
    <property type="component" value="Chromosome"/>
</dbReference>
<gene>
    <name evidence="1" type="ORF">CL1_1322</name>
</gene>
<dbReference type="EMBL" id="CP003651">
    <property type="protein sequence ID" value="AFL95520.1"/>
    <property type="molecule type" value="Genomic_DNA"/>
</dbReference>
<accession>I3ZUY6</accession>
<dbReference type="STRING" id="163003.CL1_1322"/>
<dbReference type="KEGG" id="thm:CL1_1322"/>
<evidence type="ECO:0000313" key="1">
    <source>
        <dbReference type="EMBL" id="AFL95520.1"/>
    </source>
</evidence>
<evidence type="ECO:0000313" key="2">
    <source>
        <dbReference type="Proteomes" id="UP000006064"/>
    </source>
</evidence>
<keyword evidence="2" id="KW-1185">Reference proteome</keyword>
<name>I3ZUY6_THECF</name>
<reference evidence="1 2" key="1">
    <citation type="journal article" date="2012" name="J. Bacteriol.">
        <title>Complete Genome Sequence of the Hyperthermophilic Archaeon Thermococcus sp. Strain CL1, Isolated from a Paralvinella sp. Polychaete Worm Collected from a Hydrothermal Vent.</title>
        <authorList>
            <person name="Jung J.H."/>
            <person name="Holden J.F."/>
            <person name="Seo D.H."/>
            <person name="Park K.H."/>
            <person name="Shin H."/>
            <person name="Ryu S."/>
            <person name="Lee J.H."/>
            <person name="Park C.S."/>
        </authorList>
    </citation>
    <scope>NUCLEOTIDE SEQUENCE [LARGE SCALE GENOMIC DNA]</scope>
    <source>
        <strain evidence="2">DSM 27260 / KACC 17922 / CL1</strain>
    </source>
</reference>
<organism evidence="1 2">
    <name type="scientific">Thermococcus cleftensis (strain DSM 27260 / KACC 17922 / CL1)</name>
    <dbReference type="NCBI Taxonomy" id="163003"/>
    <lineage>
        <taxon>Archaea</taxon>
        <taxon>Methanobacteriati</taxon>
        <taxon>Methanobacteriota</taxon>
        <taxon>Thermococci</taxon>
        <taxon>Thermococcales</taxon>
        <taxon>Thermococcaceae</taxon>
        <taxon>Thermococcus</taxon>
    </lineage>
</organism>
<proteinExistence type="predicted"/>
<dbReference type="HOGENOM" id="CLU_3039251_0_0_2"/>